<dbReference type="EMBL" id="JACHXW010000040">
    <property type="protein sequence ID" value="MBB3156311.1"/>
    <property type="molecule type" value="Genomic_DNA"/>
</dbReference>
<evidence type="ECO:0000313" key="1">
    <source>
        <dbReference type="EMBL" id="MBB3156311.1"/>
    </source>
</evidence>
<name>A0A7W5GDW0_9BACL</name>
<reference evidence="1 2" key="1">
    <citation type="submission" date="2020-08" db="EMBL/GenBank/DDBJ databases">
        <title>Genomic Encyclopedia of Type Strains, Phase III (KMG-III): the genomes of soil and plant-associated and newly described type strains.</title>
        <authorList>
            <person name="Whitman W."/>
        </authorList>
    </citation>
    <scope>NUCLEOTIDE SEQUENCE [LARGE SCALE GENOMIC DNA]</scope>
    <source>
        <strain evidence="1 2">CECT 8234</strain>
    </source>
</reference>
<sequence length="271" mass="30553">MLVYGCDFSGAKDPDGKIFVTIGELKQHVLTIEAVIPCEDRLDLYYRIKNQAGPWGLDFPFSIPNVHLDEHYKSSWECFIGEAYADTRLQFKTRFGKIHSGRNNIRDCRVTDLAVGGKSPISETPISMNGMLYGGRKLLGNLRNEAAVYPFDHHRESAARLYEVYPSHGWTKLGLNREDTSAIARLPEQFKLTVDAMFDIRLSPSLIPIHASGPKIGKLIDHASDSMMACITLAYGIYSAKVDEDWEVKPPFATSEEWLHRHREGLVVRIG</sequence>
<evidence type="ECO:0008006" key="3">
    <source>
        <dbReference type="Google" id="ProtNLM"/>
    </source>
</evidence>
<evidence type="ECO:0000313" key="2">
    <source>
        <dbReference type="Proteomes" id="UP000518605"/>
    </source>
</evidence>
<organism evidence="1 2">
    <name type="scientific">Paenibacillus endophyticus</name>
    <dbReference type="NCBI Taxonomy" id="1294268"/>
    <lineage>
        <taxon>Bacteria</taxon>
        <taxon>Bacillati</taxon>
        <taxon>Bacillota</taxon>
        <taxon>Bacilli</taxon>
        <taxon>Bacillales</taxon>
        <taxon>Paenibacillaceae</taxon>
        <taxon>Paenibacillus</taxon>
    </lineage>
</organism>
<dbReference type="AlphaFoldDB" id="A0A7W5GDW0"/>
<dbReference type="Proteomes" id="UP000518605">
    <property type="component" value="Unassembled WGS sequence"/>
</dbReference>
<proteinExistence type="predicted"/>
<comment type="caution">
    <text evidence="1">The sequence shown here is derived from an EMBL/GenBank/DDBJ whole genome shotgun (WGS) entry which is preliminary data.</text>
</comment>
<keyword evidence="2" id="KW-1185">Reference proteome</keyword>
<gene>
    <name evidence="1" type="ORF">FHS16_006435</name>
</gene>
<protein>
    <recommendedName>
        <fullName evidence="3">DUF429 domain-containing protein</fullName>
    </recommendedName>
</protein>
<dbReference type="RefSeq" id="WP_183571656.1">
    <property type="nucleotide sequence ID" value="NZ_CBCSLB010000051.1"/>
</dbReference>
<accession>A0A7W5GDW0</accession>